<evidence type="ECO:0000256" key="7">
    <source>
        <dbReference type="ARBA" id="ARBA00022801"/>
    </source>
</evidence>
<comment type="catalytic activity">
    <reaction evidence="9">
        <text>[(1-&gt;4)-alpha-D-galacturonosyl methyl ester](n) + n H2O = [(1-&gt;4)-alpha-D-galacturonosyl](n) + n methanol + n H(+)</text>
        <dbReference type="Rhea" id="RHEA:22380"/>
        <dbReference type="Rhea" id="RHEA-COMP:14570"/>
        <dbReference type="Rhea" id="RHEA-COMP:14573"/>
        <dbReference type="ChEBI" id="CHEBI:15377"/>
        <dbReference type="ChEBI" id="CHEBI:15378"/>
        <dbReference type="ChEBI" id="CHEBI:17790"/>
        <dbReference type="ChEBI" id="CHEBI:140522"/>
        <dbReference type="ChEBI" id="CHEBI:140523"/>
        <dbReference type="EC" id="3.1.1.11"/>
    </reaction>
</comment>
<dbReference type="Proteomes" id="UP000256645">
    <property type="component" value="Unassembled WGS sequence"/>
</dbReference>
<feature type="signal peptide" evidence="11">
    <location>
        <begin position="1"/>
        <end position="22"/>
    </location>
</feature>
<feature type="domain" description="Pectinesterase catalytic" evidence="12">
    <location>
        <begin position="489"/>
        <end position="759"/>
    </location>
</feature>
<feature type="domain" description="Pectinesterase catalytic" evidence="12">
    <location>
        <begin position="1198"/>
        <end position="1472"/>
    </location>
</feature>
<feature type="region of interest" description="Disordered" evidence="10">
    <location>
        <begin position="1152"/>
        <end position="1185"/>
    </location>
</feature>
<dbReference type="Pfam" id="PF01095">
    <property type="entry name" value="Pectinesterase"/>
    <property type="match status" value="5"/>
</dbReference>
<sequence>MAKFGIKPALWLALQLLTQVSAQTPTTTSIYTTVYGCSSISSECSNSTATSSLVTSTTTPASSTLSSSSSLTTSVAVASGTVVVDAAGGGQFTAINPAISYAQTFAQPTVLVKAGTYNEVVSVVGNTMVTIIGESSSAGDYSENQVTISNTVTPMSISSYSVAGITWKNINFVNTATGVAAAVSVRGTKNAFYNCQFISSGSTTITSSLGTTFIANSYIEGTDKLFYNYLGIYVYNSTIVPTASSSTIVYGKGYQASSSALQYSQTVLDSCSISQKAGVTNTYVYLAGANGDGAQAVFKYTSMASFIAPGGTRAVGTNGFFGEYATTGPGSYTYDSKRVDTWMTSAMLSNCTIDYLFANSFSGYSTTSTSWIDSTVLNAISAANVIVSSSVSASSSSSVSSSLTQVLSITSSSATAVSTSVESSSNNIISTSVSISGSNSTSLSTSYATSTFLTATSSATSSSTSVSSSASTSTACVLPSNIPSTAYVVGPIGSCANYSSISSAIAALPADSTTQYVYILAGTYTEQIPAFARTGPTVFRGESTSPLSQSANLVTLEYSGSVISSAGGSEAYSVFRSTQYSAKKYAFYNINFVNIAAITPNYIAIAMDIKAQQVGFYSCGFSSGQGTFLANYGTFFLSGCLIEGSSDFIWGYGAMYISNSKIVSNAPGYSIAAQNYASAYPSQFVFDQCAFVPSTTASMSQSTYLGRDYSTSARVTVMNSFLDAHINPAGWTIKATTTNVTFSEYNNTGPGYVPASRISSAIILTDDSAYSTTNVLGDISWIDSSAIVPFSGFPDSAFVTTSTSSVSSTATSTSSLASSTTSALAASNTFVVSTNSNGTDYRTVESAISALPNDGADKVIFIKAGTYTEQIWINRTGKVTLRGETSFANDYTQNLVTIQFNYGVSTSAGQDELTPVINAKKTDSSGLALYNINFVNTFTQTKNSAGLAADFYGNNMAAYGCSFIGFQDTLLANKGTQLFSNCYIEGSIDFIWGFSQAYFHKCYIASNTAGACISAQSRSSASVAGGYIFDSCLVTYTSTYGSTYGSTYLGRPYSNFSVAIYKNSYLDKHINAAGWSVWQTSNPQTSNVLFGEYNNVGPGSWTAATSRASFATNLTDAQVAPYDLGTFLGSTSWIDMTTYELEPSYSFTANGTNGTATSTSPTASASATATANATTGHPSSGITPPSGAVIVSEGATIAGSFANLTAALASLPSDTTSQTIFMYPGSYYEQLSINRAGPVTVIGYQSGDVGRTYTGNQVTVTYARGLSVVAPIPAGHTDAETAVIATASNQISFYNVDFNNTANSDGSTASYVTLAASVYGDQIGFYGCSFIGWQDTLLTGNPSGYAYYESSYIEGAIDFIWGYSQSYFKGCTIGAKKAKSCVTAQSRASSTAIGGYVFDQCLFAAAPSSNVDLTGLVYIGRPYSKFAKVAVKYSYLDSIINPSGWKAWSTTDPRLDSVTFVEYQNSGPGNWENNTAARLAFGNATLLTSDTYTLSSVMASTSWIDMTYWDSITTPQPAVITTPTSSAGNSTTPPDGACIVSKTNITGQTTYSTIAECIAILPSTSVVSTVFIYPGTYNEQLTFNRSGATVFRGYADTPSSYAANQVIITNSNGVDTQTDASNSDSATFYSRGKNVKFYNINLINTFGTTTNYASLAFAIGNNGNASFYGCQMIGNQDTFDVNAGASVFAYNSYLEGSVDFIWGSGSAYFLASTISPNINSISITADKRSTNTSIGGFVFDQCTVTPSAAGALVAGMTGSISLGRPWNANARVAYIKTYLDSCVSAAGWNQWSSSSPNTNGVLFGEYQNTGPGAVSTSRASFSHQLTDAEATTFLIANFFSSTSWIDFTAVAVSPFVITPAVPTVTITSTVSPTGLQPTVTAISTISYISTTSVPVSVATKNITEKVSTTILSTATDVYQYATVSSTLTSYYSLTPVPKTTTVTLNEIVSTTVTLEGTSVTATKLQTVKVTASTTITPSPVTAFQTYTVSDVQTSTVTPKTVTHIVTALSTSIVTSTSVPKAKTTTLKSTTTISQVITAAMAQPKTTETSTILVSSLKTVSPKGVTHTTTYFTTIPAGPTVTVAAKKAVTSYISHTSVVYKTTKVTTKLTCTPAAVKAKRDIYEREFSEDQLARRDNSSSISTATTTVYYTIPISTSTVYLTTGISATTTIAAAKTTTTATYTSYYYRTSVVPGQTYSSTVSTTKVVLKTTTLPAVTSTYLIDIQGTSIATTSLKGFTSTATSSVYSTVKTVSSVLPAETIQSQTTKTIQSTAVVTLPAETYLSTVTTVKTQTQTTLLQSSTATVTKMVSTTVKSTYTPIGTTETVVKTVRSTERSTTTLPVSTVLVGKTSTSRVPTPTVTTTGTVTKSTTVKSTSTITSTVTSTPKSLPTCS</sequence>
<evidence type="ECO:0000256" key="9">
    <source>
        <dbReference type="ARBA" id="ARBA00047928"/>
    </source>
</evidence>
<dbReference type="FunFam" id="2.160.20.10:FF:000014">
    <property type="entry name" value="Pectinesterase"/>
    <property type="match status" value="3"/>
</dbReference>
<evidence type="ECO:0000313" key="13">
    <source>
        <dbReference type="EMBL" id="RDW88018.1"/>
    </source>
</evidence>
<evidence type="ECO:0000256" key="4">
    <source>
        <dbReference type="ARBA" id="ARBA00013229"/>
    </source>
</evidence>
<evidence type="ECO:0000256" key="6">
    <source>
        <dbReference type="ARBA" id="ARBA00022729"/>
    </source>
</evidence>
<protein>
    <recommendedName>
        <fullName evidence="4">pectinesterase</fullName>
        <ecNumber evidence="4">3.1.1.11</ecNumber>
    </recommendedName>
</protein>
<dbReference type="Gene3D" id="2.160.20.10">
    <property type="entry name" value="Single-stranded right-handed beta-helix, Pectin lyase-like"/>
    <property type="match status" value="5"/>
</dbReference>
<dbReference type="EC" id="3.1.1.11" evidence="4"/>
<comment type="caution">
    <text evidence="13">The sequence shown here is derived from an EMBL/GenBank/DDBJ whole genome shotgun (WGS) entry which is preliminary data.</text>
</comment>
<keyword evidence="6 11" id="KW-0732">Signal</keyword>
<gene>
    <name evidence="13" type="ORF">BP6252_00050</name>
</gene>
<comment type="similarity">
    <text evidence="3">Belongs to the pectinesterase family.</text>
</comment>
<evidence type="ECO:0000256" key="8">
    <source>
        <dbReference type="ARBA" id="ARBA00023085"/>
    </source>
</evidence>
<feature type="chain" id="PRO_5017696442" description="pectinesterase" evidence="11">
    <location>
        <begin position="23"/>
        <end position="2392"/>
    </location>
</feature>
<feature type="domain" description="Pectinesterase catalytic" evidence="12">
    <location>
        <begin position="831"/>
        <end position="1128"/>
    </location>
</feature>
<dbReference type="GO" id="GO:0030599">
    <property type="term" value="F:pectinesterase activity"/>
    <property type="evidence" value="ECO:0007669"/>
    <property type="project" value="UniProtKB-EC"/>
</dbReference>
<dbReference type="InterPro" id="IPR000070">
    <property type="entry name" value="Pectinesterase_cat"/>
</dbReference>
<dbReference type="UniPathway" id="UPA00545">
    <property type="reaction ID" value="UER00823"/>
</dbReference>
<evidence type="ECO:0000256" key="5">
    <source>
        <dbReference type="ARBA" id="ARBA00022525"/>
    </source>
</evidence>
<proteinExistence type="inferred from homology"/>
<evidence type="ECO:0000256" key="1">
    <source>
        <dbReference type="ARBA" id="ARBA00004613"/>
    </source>
</evidence>
<dbReference type="InterPro" id="IPR012334">
    <property type="entry name" value="Pectin_lyas_fold"/>
</dbReference>
<comment type="subcellular location">
    <subcellularLocation>
        <location evidence="1">Secreted</location>
    </subcellularLocation>
</comment>
<feature type="compositionally biased region" description="Low complexity" evidence="10">
    <location>
        <begin position="1152"/>
        <end position="1176"/>
    </location>
</feature>
<keyword evidence="8" id="KW-0063">Aspartyl esterase</keyword>
<comment type="pathway">
    <text evidence="2">Glycan metabolism; pectin degradation; 2-dehydro-3-deoxy-D-gluconate from pectin: step 1/5.</text>
</comment>
<keyword evidence="14" id="KW-1185">Reference proteome</keyword>
<dbReference type="GO" id="GO:0042545">
    <property type="term" value="P:cell wall modification"/>
    <property type="evidence" value="ECO:0007669"/>
    <property type="project" value="InterPro"/>
</dbReference>
<name>A0A3D8SQE6_9HELO</name>
<accession>A0A3D8SQE6</accession>
<evidence type="ECO:0000256" key="2">
    <source>
        <dbReference type="ARBA" id="ARBA00005184"/>
    </source>
</evidence>
<evidence type="ECO:0000256" key="3">
    <source>
        <dbReference type="ARBA" id="ARBA00008891"/>
    </source>
</evidence>
<keyword evidence="7" id="KW-0378">Hydrolase</keyword>
<dbReference type="SUPFAM" id="SSF51126">
    <property type="entry name" value="Pectin lyase-like"/>
    <property type="match status" value="5"/>
</dbReference>
<organism evidence="13 14">
    <name type="scientific">Coleophoma cylindrospora</name>
    <dbReference type="NCBI Taxonomy" id="1849047"/>
    <lineage>
        <taxon>Eukaryota</taxon>
        <taxon>Fungi</taxon>
        <taxon>Dikarya</taxon>
        <taxon>Ascomycota</taxon>
        <taxon>Pezizomycotina</taxon>
        <taxon>Leotiomycetes</taxon>
        <taxon>Helotiales</taxon>
        <taxon>Dermateaceae</taxon>
        <taxon>Coleophoma</taxon>
    </lineage>
</organism>
<dbReference type="PANTHER" id="PTHR31321">
    <property type="entry name" value="ACYL-COA THIOESTER HYDROLASE YBHC-RELATED"/>
    <property type="match status" value="1"/>
</dbReference>
<dbReference type="GO" id="GO:0045490">
    <property type="term" value="P:pectin catabolic process"/>
    <property type="evidence" value="ECO:0007669"/>
    <property type="project" value="UniProtKB-UniPathway"/>
</dbReference>
<dbReference type="STRING" id="1849047.A0A3D8SQE6"/>
<evidence type="ECO:0000256" key="10">
    <source>
        <dbReference type="SAM" id="MobiDB-lite"/>
    </source>
</evidence>
<evidence type="ECO:0000313" key="14">
    <source>
        <dbReference type="Proteomes" id="UP000256645"/>
    </source>
</evidence>
<dbReference type="OrthoDB" id="2019149at2759"/>
<dbReference type="GO" id="GO:0005576">
    <property type="term" value="C:extracellular region"/>
    <property type="evidence" value="ECO:0007669"/>
    <property type="project" value="UniProtKB-SubCell"/>
</dbReference>
<dbReference type="InterPro" id="IPR011050">
    <property type="entry name" value="Pectin_lyase_fold/virulence"/>
</dbReference>
<evidence type="ECO:0000256" key="11">
    <source>
        <dbReference type="SAM" id="SignalP"/>
    </source>
</evidence>
<keyword evidence="5" id="KW-0964">Secreted</keyword>
<evidence type="ECO:0000259" key="12">
    <source>
        <dbReference type="Pfam" id="PF01095"/>
    </source>
</evidence>
<feature type="domain" description="Pectinesterase catalytic" evidence="12">
    <location>
        <begin position="1546"/>
        <end position="1840"/>
    </location>
</feature>
<feature type="domain" description="Pectinesterase catalytic" evidence="12">
    <location>
        <begin position="82"/>
        <end position="345"/>
    </location>
</feature>
<reference evidence="13 14" key="1">
    <citation type="journal article" date="2018" name="IMA Fungus">
        <title>IMA Genome-F 9: Draft genome sequence of Annulohypoxylon stygium, Aspergillus mulundensis, Berkeleyomyces basicola (syn. Thielaviopsis basicola), Ceratocystis smalleyi, two Cercospora beticola strains, Coleophoma cylindrospora, Fusarium fracticaudum, Phialophora cf. hyalina, and Morchella septimelata.</title>
        <authorList>
            <person name="Wingfield B.D."/>
            <person name="Bills G.F."/>
            <person name="Dong Y."/>
            <person name="Huang W."/>
            <person name="Nel W.J."/>
            <person name="Swalarsk-Parry B.S."/>
            <person name="Vaghefi N."/>
            <person name="Wilken P.M."/>
            <person name="An Z."/>
            <person name="de Beer Z.W."/>
            <person name="De Vos L."/>
            <person name="Chen L."/>
            <person name="Duong T.A."/>
            <person name="Gao Y."/>
            <person name="Hammerbacher A."/>
            <person name="Kikkert J.R."/>
            <person name="Li Y."/>
            <person name="Li H."/>
            <person name="Li K."/>
            <person name="Li Q."/>
            <person name="Liu X."/>
            <person name="Ma X."/>
            <person name="Naidoo K."/>
            <person name="Pethybridge S.J."/>
            <person name="Sun J."/>
            <person name="Steenkamp E.T."/>
            <person name="van der Nest M.A."/>
            <person name="van Wyk S."/>
            <person name="Wingfield M.J."/>
            <person name="Xiong C."/>
            <person name="Yue Q."/>
            <person name="Zhang X."/>
        </authorList>
    </citation>
    <scope>NUCLEOTIDE SEQUENCE [LARGE SCALE GENOMIC DNA]</scope>
    <source>
        <strain evidence="13 14">BP6252</strain>
    </source>
</reference>
<dbReference type="PANTHER" id="PTHR31321:SF58">
    <property type="entry name" value="METHYLESTERASE, PUTATIVE-RELATED"/>
    <property type="match status" value="1"/>
</dbReference>
<dbReference type="EMBL" id="PDLM01000001">
    <property type="protein sequence ID" value="RDW88018.1"/>
    <property type="molecule type" value="Genomic_DNA"/>
</dbReference>